<accession>A0A0A3J3J6</accession>
<dbReference type="Gene3D" id="3.40.50.2300">
    <property type="match status" value="1"/>
</dbReference>
<sequence>MKARILVVEDDAGIARVVRDTFLRDGYEVTWATSGLEGLEDFQKGAYDVILVDLMLPEMDGLTLCENIRWKSDVPIMIISARKEDEDKVEGLQLGADDYLAKPFSLVELKARVESLLRRWRRYQGIEETIIERVEYLHGLVIYWEQEKVMLHQKEISLTSKEFELLKLLAQNPQKTFSKEELYQHVWQQSDMEGTHTVTVHIKSLREKLADPVKKPYFIQTVWGKGYRFIGDPS</sequence>
<dbReference type="RefSeq" id="WP_036177442.1">
    <property type="nucleotide sequence ID" value="NZ_AVCZ01000023.1"/>
</dbReference>
<dbReference type="GO" id="GO:0000976">
    <property type="term" value="F:transcription cis-regulatory region binding"/>
    <property type="evidence" value="ECO:0007669"/>
    <property type="project" value="TreeGrafter"/>
</dbReference>
<evidence type="ECO:0000256" key="1">
    <source>
        <dbReference type="ARBA" id="ARBA00004496"/>
    </source>
</evidence>
<dbReference type="InterPro" id="IPR001789">
    <property type="entry name" value="Sig_transdc_resp-reg_receiver"/>
</dbReference>
<evidence type="ECO:0000259" key="10">
    <source>
        <dbReference type="PROSITE" id="PS51755"/>
    </source>
</evidence>
<dbReference type="GO" id="GO:0006355">
    <property type="term" value="P:regulation of DNA-templated transcription"/>
    <property type="evidence" value="ECO:0007669"/>
    <property type="project" value="InterPro"/>
</dbReference>
<dbReference type="OrthoDB" id="9790442at2"/>
<dbReference type="PANTHER" id="PTHR48111">
    <property type="entry name" value="REGULATOR OF RPOS"/>
    <property type="match status" value="1"/>
</dbReference>
<evidence type="ECO:0000256" key="2">
    <source>
        <dbReference type="ARBA" id="ARBA00022553"/>
    </source>
</evidence>
<dbReference type="Pfam" id="PF00486">
    <property type="entry name" value="Trans_reg_C"/>
    <property type="match status" value="1"/>
</dbReference>
<dbReference type="FunFam" id="1.10.10.10:FF:000018">
    <property type="entry name" value="DNA-binding response regulator ResD"/>
    <property type="match status" value="1"/>
</dbReference>
<evidence type="ECO:0000256" key="8">
    <source>
        <dbReference type="PROSITE-ProRule" id="PRU01091"/>
    </source>
</evidence>
<evidence type="ECO:0000313" key="12">
    <source>
        <dbReference type="Proteomes" id="UP000030595"/>
    </source>
</evidence>
<dbReference type="SMART" id="SM00448">
    <property type="entry name" value="REC"/>
    <property type="match status" value="1"/>
</dbReference>
<gene>
    <name evidence="11" type="ORF">CD30_12880</name>
</gene>
<dbReference type="GO" id="GO:0032993">
    <property type="term" value="C:protein-DNA complex"/>
    <property type="evidence" value="ECO:0007669"/>
    <property type="project" value="TreeGrafter"/>
</dbReference>
<dbReference type="CDD" id="cd17574">
    <property type="entry name" value="REC_OmpR"/>
    <property type="match status" value="1"/>
</dbReference>
<dbReference type="PROSITE" id="PS51755">
    <property type="entry name" value="OMPR_PHOB"/>
    <property type="match status" value="1"/>
</dbReference>
<evidence type="ECO:0000313" key="11">
    <source>
        <dbReference type="EMBL" id="KGR90255.1"/>
    </source>
</evidence>
<keyword evidence="2 7" id="KW-0597">Phosphoprotein</keyword>
<comment type="caution">
    <text evidence="11">The sequence shown here is derived from an EMBL/GenBank/DDBJ whole genome shotgun (WGS) entry which is preliminary data.</text>
</comment>
<organism evidence="11 12">
    <name type="scientific">Ureibacillus massiliensis 4400831 = CIP 108448 = CCUG 49529</name>
    <dbReference type="NCBI Taxonomy" id="1211035"/>
    <lineage>
        <taxon>Bacteria</taxon>
        <taxon>Bacillati</taxon>
        <taxon>Bacillota</taxon>
        <taxon>Bacilli</taxon>
        <taxon>Bacillales</taxon>
        <taxon>Caryophanaceae</taxon>
        <taxon>Ureibacillus</taxon>
    </lineage>
</organism>
<dbReference type="CDD" id="cd00383">
    <property type="entry name" value="trans_reg_C"/>
    <property type="match status" value="1"/>
</dbReference>
<dbReference type="GO" id="GO:0005829">
    <property type="term" value="C:cytosol"/>
    <property type="evidence" value="ECO:0007669"/>
    <property type="project" value="TreeGrafter"/>
</dbReference>
<proteinExistence type="predicted"/>
<dbReference type="SUPFAM" id="SSF52172">
    <property type="entry name" value="CheY-like"/>
    <property type="match status" value="1"/>
</dbReference>
<keyword evidence="5 8" id="KW-0238">DNA-binding</keyword>
<protein>
    <submittedName>
        <fullName evidence="11">Regulator</fullName>
    </submittedName>
</protein>
<evidence type="ECO:0000259" key="9">
    <source>
        <dbReference type="PROSITE" id="PS50110"/>
    </source>
</evidence>
<dbReference type="InterPro" id="IPR036388">
    <property type="entry name" value="WH-like_DNA-bd_sf"/>
</dbReference>
<dbReference type="Gene3D" id="6.10.250.690">
    <property type="match status" value="1"/>
</dbReference>
<dbReference type="InterPro" id="IPR001867">
    <property type="entry name" value="OmpR/PhoB-type_DNA-bd"/>
</dbReference>
<dbReference type="PANTHER" id="PTHR48111:SF26">
    <property type="entry name" value="STAGE 0 SPORULATION PROTEIN A HOMOLOG"/>
    <property type="match status" value="1"/>
</dbReference>
<dbReference type="FunFam" id="3.40.50.2300:FF:000001">
    <property type="entry name" value="DNA-binding response regulator PhoB"/>
    <property type="match status" value="1"/>
</dbReference>
<feature type="domain" description="OmpR/PhoB-type" evidence="10">
    <location>
        <begin position="132"/>
        <end position="231"/>
    </location>
</feature>
<comment type="subcellular location">
    <subcellularLocation>
        <location evidence="1">Cytoplasm</location>
    </subcellularLocation>
</comment>
<evidence type="ECO:0000256" key="4">
    <source>
        <dbReference type="ARBA" id="ARBA00023015"/>
    </source>
</evidence>
<evidence type="ECO:0000256" key="6">
    <source>
        <dbReference type="ARBA" id="ARBA00023163"/>
    </source>
</evidence>
<keyword evidence="12" id="KW-1185">Reference proteome</keyword>
<dbReference type="PROSITE" id="PS50110">
    <property type="entry name" value="RESPONSE_REGULATORY"/>
    <property type="match status" value="1"/>
</dbReference>
<evidence type="ECO:0000256" key="5">
    <source>
        <dbReference type="ARBA" id="ARBA00023125"/>
    </source>
</evidence>
<feature type="domain" description="Response regulatory" evidence="9">
    <location>
        <begin position="4"/>
        <end position="117"/>
    </location>
</feature>
<dbReference type="Proteomes" id="UP000030595">
    <property type="component" value="Unassembled WGS sequence"/>
</dbReference>
<keyword evidence="3" id="KW-0902">Two-component regulatory system</keyword>
<dbReference type="eggNOG" id="COG0745">
    <property type="taxonomic scope" value="Bacteria"/>
</dbReference>
<keyword evidence="4" id="KW-0805">Transcription regulation</keyword>
<dbReference type="EMBL" id="JPVQ01000023">
    <property type="protein sequence ID" value="KGR90255.1"/>
    <property type="molecule type" value="Genomic_DNA"/>
</dbReference>
<dbReference type="InterPro" id="IPR039420">
    <property type="entry name" value="WalR-like"/>
</dbReference>
<feature type="DNA-binding region" description="OmpR/PhoB-type" evidence="8">
    <location>
        <begin position="132"/>
        <end position="231"/>
    </location>
</feature>
<keyword evidence="6" id="KW-0804">Transcription</keyword>
<dbReference type="InterPro" id="IPR011006">
    <property type="entry name" value="CheY-like_superfamily"/>
</dbReference>
<dbReference type="AlphaFoldDB" id="A0A0A3J3J6"/>
<dbReference type="Gene3D" id="1.10.10.10">
    <property type="entry name" value="Winged helix-like DNA-binding domain superfamily/Winged helix DNA-binding domain"/>
    <property type="match status" value="1"/>
</dbReference>
<dbReference type="GO" id="GO:0000156">
    <property type="term" value="F:phosphorelay response regulator activity"/>
    <property type="evidence" value="ECO:0007669"/>
    <property type="project" value="TreeGrafter"/>
</dbReference>
<evidence type="ECO:0000256" key="3">
    <source>
        <dbReference type="ARBA" id="ARBA00023012"/>
    </source>
</evidence>
<name>A0A0A3J3J6_9BACL</name>
<reference evidence="11 12" key="1">
    <citation type="submission" date="2014-02" db="EMBL/GenBank/DDBJ databases">
        <title>Draft genome sequence of Lysinibacillus massiliensis CCUG 49529.</title>
        <authorList>
            <person name="Zhang F."/>
            <person name="Wang G."/>
            <person name="Zhang L."/>
        </authorList>
    </citation>
    <scope>NUCLEOTIDE SEQUENCE [LARGE SCALE GENOMIC DNA]</scope>
    <source>
        <strain evidence="11 12">CCUG 49529</strain>
    </source>
</reference>
<dbReference type="Pfam" id="PF00072">
    <property type="entry name" value="Response_reg"/>
    <property type="match status" value="1"/>
</dbReference>
<evidence type="ECO:0000256" key="7">
    <source>
        <dbReference type="PROSITE-ProRule" id="PRU00169"/>
    </source>
</evidence>
<feature type="modified residue" description="4-aspartylphosphate" evidence="7">
    <location>
        <position position="53"/>
    </location>
</feature>
<dbReference type="SMART" id="SM00862">
    <property type="entry name" value="Trans_reg_C"/>
    <property type="match status" value="1"/>
</dbReference>